<feature type="region of interest" description="Disordered" evidence="1">
    <location>
        <begin position="1"/>
        <end position="35"/>
    </location>
</feature>
<dbReference type="EMBL" id="PKSL01000015">
    <property type="protein sequence ID" value="POW14964.1"/>
    <property type="molecule type" value="Genomic_DNA"/>
</dbReference>
<dbReference type="PANTHER" id="PTHR33069:SF3">
    <property type="entry name" value="DYNEIN HEAVY CHAIN TAIL DOMAIN-CONTAINING PROTEIN"/>
    <property type="match status" value="1"/>
</dbReference>
<comment type="caution">
    <text evidence="2">The sequence shown here is derived from an EMBL/GenBank/DDBJ whole genome shotgun (WGS) entry which is preliminary data.</text>
</comment>
<dbReference type="PANTHER" id="PTHR33069">
    <property type="entry name" value="CHROMOSOME 7, WHOLE GENOME SHOTGUN SEQUENCE-RELATED"/>
    <property type="match status" value="1"/>
</dbReference>
<protein>
    <submittedName>
        <fullName evidence="2">Uncharacterized protein</fullName>
    </submittedName>
</protein>
<proteinExistence type="predicted"/>
<keyword evidence="3" id="KW-1185">Reference proteome</keyword>
<reference evidence="2" key="1">
    <citation type="submission" date="2017-12" db="EMBL/GenBank/DDBJ databases">
        <title>Gene loss provides genomic basis for host adaptation in cereal stripe rust fungi.</title>
        <authorList>
            <person name="Xia C."/>
        </authorList>
    </citation>
    <scope>NUCLEOTIDE SEQUENCE [LARGE SCALE GENOMIC DNA]</scope>
    <source>
        <strain evidence="2">93-210</strain>
    </source>
</reference>
<name>A0A2S4VZL1_9BASI</name>
<accession>A0A2S4VZL1</accession>
<sequence>MKSGCRRVQRPSQQYDPYSDSLNDRRRTRVHRENADISRPELEKVIFNRLHSSLVPLLGQQIADLSRSLDPTHFQNYSVFAFQLILEVQSKLHQTLNQIESAIETICAHRKTNRSRRVNDQNLQHFKLFRLDGLCKNYTEGLMPEVVDFFKESRRLINILKIPKKVTESRKDLKSARQCIINRTSSIMVRINTHIEWYNGPEFDLVQLEWPKETHRIDDSLGELLSLINQAKYNSSVTQAARLISTIIQTIPTVLQSNIETRDEPKTSPVVHKSAYRPIGLAGRVAWKSGFLSYTSSRIFERIRYPISPC</sequence>
<organism evidence="2 3">
    <name type="scientific">Puccinia striiformis</name>
    <dbReference type="NCBI Taxonomy" id="27350"/>
    <lineage>
        <taxon>Eukaryota</taxon>
        <taxon>Fungi</taxon>
        <taxon>Dikarya</taxon>
        <taxon>Basidiomycota</taxon>
        <taxon>Pucciniomycotina</taxon>
        <taxon>Pucciniomycetes</taxon>
        <taxon>Pucciniales</taxon>
        <taxon>Pucciniaceae</taxon>
        <taxon>Puccinia</taxon>
    </lineage>
</organism>
<dbReference type="AlphaFoldDB" id="A0A2S4VZL1"/>
<dbReference type="VEuPathDB" id="FungiDB:PSHT_10773"/>
<dbReference type="VEuPathDB" id="FungiDB:PSTT_02472"/>
<evidence type="ECO:0000256" key="1">
    <source>
        <dbReference type="SAM" id="MobiDB-lite"/>
    </source>
</evidence>
<gene>
    <name evidence="2" type="ORF">PSTT_02472</name>
</gene>
<evidence type="ECO:0000313" key="2">
    <source>
        <dbReference type="EMBL" id="POW14964.1"/>
    </source>
</evidence>
<evidence type="ECO:0000313" key="3">
    <source>
        <dbReference type="Proteomes" id="UP000239156"/>
    </source>
</evidence>
<dbReference type="Proteomes" id="UP000239156">
    <property type="component" value="Unassembled WGS sequence"/>
</dbReference>